<dbReference type="Gene3D" id="1.20.58.520">
    <property type="entry name" value="Amidohydrolase"/>
    <property type="match status" value="1"/>
</dbReference>
<organism evidence="3 4">
    <name type="scientific">Caulobacter mirabilis</name>
    <dbReference type="NCBI Taxonomy" id="69666"/>
    <lineage>
        <taxon>Bacteria</taxon>
        <taxon>Pseudomonadati</taxon>
        <taxon>Pseudomonadota</taxon>
        <taxon>Alphaproteobacteria</taxon>
        <taxon>Caulobacterales</taxon>
        <taxon>Caulobacteraceae</taxon>
        <taxon>Caulobacter</taxon>
    </lineage>
</organism>
<dbReference type="OrthoDB" id="8098664at2"/>
<dbReference type="InterPro" id="IPR011059">
    <property type="entry name" value="Metal-dep_hydrolase_composite"/>
</dbReference>
<feature type="signal peptide" evidence="1">
    <location>
        <begin position="1"/>
        <end position="29"/>
    </location>
</feature>
<dbReference type="SUPFAM" id="SSF51556">
    <property type="entry name" value="Metallo-dependent hydrolases"/>
    <property type="match status" value="1"/>
</dbReference>
<protein>
    <recommendedName>
        <fullName evidence="2">Amidohydrolase-related domain-containing protein</fullName>
    </recommendedName>
</protein>
<feature type="chain" id="PRO_5013581693" description="Amidohydrolase-related domain-containing protein" evidence="1">
    <location>
        <begin position="30"/>
        <end position="677"/>
    </location>
</feature>
<reference evidence="3 4" key="1">
    <citation type="submission" date="2017-10" db="EMBL/GenBank/DDBJ databases">
        <title>Genome sequence of Caulobacter mirabilis FWC38.</title>
        <authorList>
            <person name="Fiebig A."/>
            <person name="Crosson S."/>
        </authorList>
    </citation>
    <scope>NUCLEOTIDE SEQUENCE [LARGE SCALE GENOMIC DNA]</scope>
    <source>
        <strain evidence="3 4">FWC 38</strain>
    </source>
</reference>
<dbReference type="Gene3D" id="3.20.20.140">
    <property type="entry name" value="Metal-dependent hydrolases"/>
    <property type="match status" value="1"/>
</dbReference>
<dbReference type="AlphaFoldDB" id="A0A2D2AW66"/>
<feature type="domain" description="Amidohydrolase-related" evidence="2">
    <location>
        <begin position="304"/>
        <end position="658"/>
    </location>
</feature>
<evidence type="ECO:0000313" key="3">
    <source>
        <dbReference type="EMBL" id="ATQ42197.1"/>
    </source>
</evidence>
<dbReference type="EMBL" id="CP024201">
    <property type="protein sequence ID" value="ATQ42197.1"/>
    <property type="molecule type" value="Genomic_DNA"/>
</dbReference>
<dbReference type="SUPFAM" id="SSF51338">
    <property type="entry name" value="Composite domain of metallo-dependent hydrolases"/>
    <property type="match status" value="1"/>
</dbReference>
<dbReference type="InterPro" id="IPR051781">
    <property type="entry name" value="Metallo-dep_Hydrolase"/>
</dbReference>
<keyword evidence="4" id="KW-1185">Reference proteome</keyword>
<evidence type="ECO:0000259" key="2">
    <source>
        <dbReference type="Pfam" id="PF01979"/>
    </source>
</evidence>
<dbReference type="KEGG" id="cmb:CSW64_07095"/>
<proteinExistence type="predicted"/>
<dbReference type="Pfam" id="PF01979">
    <property type="entry name" value="Amidohydro_1"/>
    <property type="match status" value="1"/>
</dbReference>
<accession>A0A2D2AW66</accession>
<evidence type="ECO:0000256" key="1">
    <source>
        <dbReference type="SAM" id="SignalP"/>
    </source>
</evidence>
<dbReference type="InterPro" id="IPR006680">
    <property type="entry name" value="Amidohydro-rel"/>
</dbReference>
<dbReference type="Gene3D" id="3.30.110.90">
    <property type="entry name" value="Amidohydrolase"/>
    <property type="match status" value="1"/>
</dbReference>
<gene>
    <name evidence="3" type="ORF">CSW64_07095</name>
</gene>
<dbReference type="RefSeq" id="WP_150131355.1">
    <property type="nucleotide sequence ID" value="NZ_CP024201.1"/>
</dbReference>
<dbReference type="Gene3D" id="2.30.40.10">
    <property type="entry name" value="Urease, subunit C, domain 1"/>
    <property type="match status" value="2"/>
</dbReference>
<dbReference type="Proteomes" id="UP000228945">
    <property type="component" value="Chromosome"/>
</dbReference>
<sequence>MARFTGSYRQIAGAASALALAAVAFQAQAETRYDYVVLTSGAPSGDMTVTVDGSKRTSAYRFNDRGRGSESRAEVVLGADLIPVRMTVEGLNYMKLPISERFTRQGGQASWIASDAKGATRGPGYYMPNEATSEDLAMLARALMRAPGRELPLLPGGRAKLEHLLDRQEPVAGGGTRKISLYAVSGLMFSPSPVWLDEQGELVLEGSAWTFTVRKDFVDRAKVLADAQAAALDARDIARAPQLGRRPGKPVAFRSVALFDSEAKVLRRDMTVVVEGQRIVSAGPAATVAIPAGAEIVDGAGKTLLPGFWDMHAHLLFNYEGPLNLAAGVTSTRDLGNTLDELALRKKRFDSGELVGPRVVRAGFIDGPGPLSGPIKVQASTPDEIRTIIRDYAAKGMTQIKLYSSLDPKLVPVAAAEAHRLGLRLSGHVPAGMTLRDAVDAGYDEVQHLNFVALNFMPPEINAKTNGITRITAIAEHAWELDPGDQRTRDFIAYLRDRGVAVDPTFSLYENSLLGRVGEPAPAQAAVSDRLPAVLRRMTYGGGLARTPEEQKRNALSFQRMQQLLAALHRGGVALVPGTDQMAGFTYQRELELYAEAGIPTVDVLHMATFGSAKVAGLDATLGSIRPGKLADMVLVDGDPTVRMSDVRKVALVIKDGVLFTPAPLLAEVGVQAPAAR</sequence>
<dbReference type="PANTHER" id="PTHR43135">
    <property type="entry name" value="ALPHA-D-RIBOSE 1-METHYLPHOSPHONATE 5-TRIPHOSPHATE DIPHOSPHATASE"/>
    <property type="match status" value="1"/>
</dbReference>
<evidence type="ECO:0000313" key="4">
    <source>
        <dbReference type="Proteomes" id="UP000228945"/>
    </source>
</evidence>
<dbReference type="GO" id="GO:0016810">
    <property type="term" value="F:hydrolase activity, acting on carbon-nitrogen (but not peptide) bonds"/>
    <property type="evidence" value="ECO:0007669"/>
    <property type="project" value="InterPro"/>
</dbReference>
<keyword evidence="1" id="KW-0732">Signal</keyword>
<dbReference type="InterPro" id="IPR032466">
    <property type="entry name" value="Metal_Hydrolase"/>
</dbReference>
<name>A0A2D2AW66_9CAUL</name>
<dbReference type="PANTHER" id="PTHR43135:SF3">
    <property type="entry name" value="ALPHA-D-RIBOSE 1-METHYLPHOSPHONATE 5-TRIPHOSPHATE DIPHOSPHATASE"/>
    <property type="match status" value="1"/>
</dbReference>